<evidence type="ECO:0000313" key="1">
    <source>
        <dbReference type="EMBL" id="MBL0740424.1"/>
    </source>
</evidence>
<proteinExistence type="predicted"/>
<reference evidence="1 2" key="1">
    <citation type="submission" date="2021-01" db="EMBL/GenBank/DDBJ databases">
        <title>Chryseolinea sp. Jin1 Genome sequencing and assembly.</title>
        <authorList>
            <person name="Kim I."/>
        </authorList>
    </citation>
    <scope>NUCLEOTIDE SEQUENCE [LARGE SCALE GENOMIC DNA]</scope>
    <source>
        <strain evidence="1 2">Jin1</strain>
    </source>
</reference>
<name>A0ABS1KLU2_9BACT</name>
<sequence>MTIPTLAGIIDRRMLINYRVDPTVLQNILPPPFRPVVVGGFGMAGICLIRLKHVRPKGLPEFAGLSSENGAHRIAVTLTENGVSKQGVYIPRRDTSSAFNTWVGGRLFPGVHHRAAFTVNERQGHLAVSFTSADGTFLSIDAEESNHWNPNSVFENLEQASDFFKNGSHGYSPDTRGAYDGLALKAFAWKVTPLQVQGVRSSFFEDRSRFPEGAVTFDNALLMKNIAHEWDSLATLRTEA</sequence>
<evidence type="ECO:0000313" key="2">
    <source>
        <dbReference type="Proteomes" id="UP000613030"/>
    </source>
</evidence>
<dbReference type="RefSeq" id="WP_202007710.1">
    <property type="nucleotide sequence ID" value="NZ_JAERRB010000001.1"/>
</dbReference>
<dbReference type="Proteomes" id="UP000613030">
    <property type="component" value="Unassembled WGS sequence"/>
</dbReference>
<protein>
    <submittedName>
        <fullName evidence="1">DUF2071 domain-containing protein</fullName>
    </submittedName>
</protein>
<keyword evidence="2" id="KW-1185">Reference proteome</keyword>
<organism evidence="1 2">
    <name type="scientific">Chryseolinea lacunae</name>
    <dbReference type="NCBI Taxonomy" id="2801331"/>
    <lineage>
        <taxon>Bacteria</taxon>
        <taxon>Pseudomonadati</taxon>
        <taxon>Bacteroidota</taxon>
        <taxon>Cytophagia</taxon>
        <taxon>Cytophagales</taxon>
        <taxon>Fulvivirgaceae</taxon>
        <taxon>Chryseolinea</taxon>
    </lineage>
</organism>
<dbReference type="Pfam" id="PF09844">
    <property type="entry name" value="DUF2071"/>
    <property type="match status" value="1"/>
</dbReference>
<dbReference type="InterPro" id="IPR018644">
    <property type="entry name" value="DUF2071"/>
</dbReference>
<dbReference type="EMBL" id="JAERRB010000001">
    <property type="protein sequence ID" value="MBL0740424.1"/>
    <property type="molecule type" value="Genomic_DNA"/>
</dbReference>
<comment type="caution">
    <text evidence="1">The sequence shown here is derived from an EMBL/GenBank/DDBJ whole genome shotgun (WGS) entry which is preliminary data.</text>
</comment>
<accession>A0ABS1KLU2</accession>
<gene>
    <name evidence="1" type="ORF">JI741_04305</name>
</gene>